<dbReference type="Pfam" id="PF00962">
    <property type="entry name" value="A_deaminase"/>
    <property type="match status" value="1"/>
</dbReference>
<keyword evidence="4" id="KW-0378">Hydrolase</keyword>
<dbReference type="GO" id="GO:0043103">
    <property type="term" value="P:hypoxanthine salvage"/>
    <property type="evidence" value="ECO:0007669"/>
    <property type="project" value="TreeGrafter"/>
</dbReference>
<keyword evidence="8" id="KW-1185">Reference proteome</keyword>
<organism evidence="7 8">
    <name type="scientific">Pandoraea terrae</name>
    <dbReference type="NCBI Taxonomy" id="1537710"/>
    <lineage>
        <taxon>Bacteria</taxon>
        <taxon>Pseudomonadati</taxon>
        <taxon>Pseudomonadota</taxon>
        <taxon>Betaproteobacteria</taxon>
        <taxon>Burkholderiales</taxon>
        <taxon>Burkholderiaceae</taxon>
        <taxon>Pandoraea</taxon>
    </lineage>
</organism>
<dbReference type="InterPro" id="IPR006330">
    <property type="entry name" value="Ado/ade_deaminase"/>
</dbReference>
<dbReference type="GO" id="GO:0006146">
    <property type="term" value="P:adenine catabolic process"/>
    <property type="evidence" value="ECO:0007669"/>
    <property type="project" value="TreeGrafter"/>
</dbReference>
<protein>
    <submittedName>
        <fullName evidence="7">Adenosine deaminase</fullName>
    </submittedName>
</protein>
<dbReference type="InterPro" id="IPR032466">
    <property type="entry name" value="Metal_Hydrolase"/>
</dbReference>
<dbReference type="EMBL" id="CABPRZ010000001">
    <property type="protein sequence ID" value="VVD66007.1"/>
    <property type="molecule type" value="Genomic_DNA"/>
</dbReference>
<dbReference type="PANTHER" id="PTHR43114">
    <property type="entry name" value="ADENINE DEAMINASE"/>
    <property type="match status" value="1"/>
</dbReference>
<dbReference type="InterPro" id="IPR001365">
    <property type="entry name" value="A_deaminase_dom"/>
</dbReference>
<dbReference type="Gene3D" id="3.20.20.140">
    <property type="entry name" value="Metal-dependent hydrolases"/>
    <property type="match status" value="1"/>
</dbReference>
<gene>
    <name evidence="7" type="ORF">PTE30175_00346</name>
</gene>
<evidence type="ECO:0000256" key="5">
    <source>
        <dbReference type="ARBA" id="ARBA00022833"/>
    </source>
</evidence>
<evidence type="ECO:0000256" key="4">
    <source>
        <dbReference type="ARBA" id="ARBA00022801"/>
    </source>
</evidence>
<dbReference type="NCBIfam" id="TIGR01430">
    <property type="entry name" value="aden_deam"/>
    <property type="match status" value="1"/>
</dbReference>
<reference evidence="7 8" key="1">
    <citation type="submission" date="2019-08" db="EMBL/GenBank/DDBJ databases">
        <authorList>
            <person name="Peeters C."/>
        </authorList>
    </citation>
    <scope>NUCLEOTIDE SEQUENCE [LARGE SCALE GENOMIC DNA]</scope>
    <source>
        <strain evidence="7 8">LMG 30175</strain>
    </source>
</reference>
<dbReference type="SUPFAM" id="SSF51556">
    <property type="entry name" value="Metallo-dependent hydrolases"/>
    <property type="match status" value="1"/>
</dbReference>
<dbReference type="Proteomes" id="UP000414233">
    <property type="component" value="Unassembled WGS sequence"/>
</dbReference>
<comment type="similarity">
    <text evidence="2">Belongs to the metallo-dependent hydrolases superfamily. Adenosine and AMP deaminases family.</text>
</comment>
<dbReference type="GO" id="GO:0005829">
    <property type="term" value="C:cytosol"/>
    <property type="evidence" value="ECO:0007669"/>
    <property type="project" value="TreeGrafter"/>
</dbReference>
<evidence type="ECO:0000256" key="3">
    <source>
        <dbReference type="ARBA" id="ARBA00022723"/>
    </source>
</evidence>
<evidence type="ECO:0000313" key="8">
    <source>
        <dbReference type="Proteomes" id="UP000414233"/>
    </source>
</evidence>
<dbReference type="GO" id="GO:0046872">
    <property type="term" value="F:metal ion binding"/>
    <property type="evidence" value="ECO:0007669"/>
    <property type="project" value="UniProtKB-KW"/>
</dbReference>
<comment type="cofactor">
    <cofactor evidence="1">
        <name>Zn(2+)</name>
        <dbReference type="ChEBI" id="CHEBI:29105"/>
    </cofactor>
</comment>
<keyword evidence="3" id="KW-0479">Metal-binding</keyword>
<feature type="domain" description="Adenosine deaminase" evidence="6">
    <location>
        <begin position="24"/>
        <end position="347"/>
    </location>
</feature>
<evidence type="ECO:0000256" key="2">
    <source>
        <dbReference type="ARBA" id="ARBA00006676"/>
    </source>
</evidence>
<evidence type="ECO:0000256" key="1">
    <source>
        <dbReference type="ARBA" id="ARBA00001947"/>
    </source>
</evidence>
<evidence type="ECO:0000313" key="7">
    <source>
        <dbReference type="EMBL" id="VVD66007.1"/>
    </source>
</evidence>
<keyword evidence="5" id="KW-0862">Zinc</keyword>
<dbReference type="PANTHER" id="PTHR43114:SF6">
    <property type="entry name" value="ADENINE DEAMINASE"/>
    <property type="match status" value="1"/>
</dbReference>
<dbReference type="AlphaFoldDB" id="A0A5E4RRU8"/>
<accession>A0A5E4RRU8</accession>
<sequence length="357" mass="38938">MPATETVLKDRIDPKTRRLIEALPKAELHIHLEGSLRAERLVALARRHRVTLPFDARTLAARRLYADLGEFLDIFAVVCDLLRTPEDFEDVVCDLGEDAARQNIVYREVMFTPTYYAARGPALEDIVAALAAGREWCMRTHGVRINFIADIDRGTDPGAAVDLVNRLAALQASDVVRAVGMDGAERDVSPCRLLDALHAAHSHGFHVTAHLGSDESAAAVLQALHTLPLDRIDHGVRCIEDAAVLAYIAAQGYPMTICPLSNVAVDPGRYASLVDHPFRQLLDAGARITVNSDDPGMFAGDLIENLAAAAAQFALTHDEILRIVRTAFEASFASSGERTRLLAHFDEASQGLREKLA</sequence>
<evidence type="ECO:0000259" key="6">
    <source>
        <dbReference type="Pfam" id="PF00962"/>
    </source>
</evidence>
<name>A0A5E4RRU8_9BURK</name>
<dbReference type="GO" id="GO:0000034">
    <property type="term" value="F:adenine deaminase activity"/>
    <property type="evidence" value="ECO:0007669"/>
    <property type="project" value="TreeGrafter"/>
</dbReference>
<proteinExistence type="inferred from homology"/>